<dbReference type="InterPro" id="IPR044843">
    <property type="entry name" value="Trans_IPPS_bact-type"/>
</dbReference>
<comment type="caution">
    <text evidence="1">The sequence shown here is derived from an EMBL/GenBank/DDBJ whole genome shotgun (WGS) entry which is preliminary data.</text>
</comment>
<dbReference type="Pfam" id="PF00494">
    <property type="entry name" value="SQS_PSY"/>
    <property type="match status" value="1"/>
</dbReference>
<dbReference type="SFLD" id="SFLDG01018">
    <property type="entry name" value="Squalene/Phytoene_Synthase_Lik"/>
    <property type="match status" value="1"/>
</dbReference>
<dbReference type="EMBL" id="PVTT01000002">
    <property type="protein sequence ID" value="PRY93089.1"/>
    <property type="molecule type" value="Genomic_DNA"/>
</dbReference>
<gene>
    <name evidence="1" type="ORF">BCF33_1955</name>
</gene>
<dbReference type="PANTHER" id="PTHR31480">
    <property type="entry name" value="BIFUNCTIONAL LYCOPENE CYCLASE/PHYTOENE SYNTHASE"/>
    <property type="match status" value="1"/>
</dbReference>
<sequence length="288" mass="31143">MSFAPATDIARDIAEVRRVVASAGSSFAAGMRILPAMRRRAIHSVYALCRVVDDIADGDAPGCADPGTRARLLDDWDDEIARTFAGSPRTAIGAEIARSAERHALPRREFELILEGMRMDADAIVAPSAQRLDAYVRRVAGAAGILSMRCFGAWSGPPSERFALNLARGLQLTNILRDVEEDARRGRLYLPRHVLDAAGLPHDPAGVPGDPRLPAARAALGAEARAGFKAAAAEIPAHRRVPLLPALMMMGPYERLLRRWEADWAAPPPPRSRWGKVADGVATATRLR</sequence>
<organism evidence="1 2">
    <name type="scientific">Hasllibacter halocynthiae</name>
    <dbReference type="NCBI Taxonomy" id="595589"/>
    <lineage>
        <taxon>Bacteria</taxon>
        <taxon>Pseudomonadati</taxon>
        <taxon>Pseudomonadota</taxon>
        <taxon>Alphaproteobacteria</taxon>
        <taxon>Rhodobacterales</taxon>
        <taxon>Roseobacteraceae</taxon>
        <taxon>Hasllibacter</taxon>
    </lineage>
</organism>
<protein>
    <submittedName>
        <fullName evidence="1">Farnesyl-diphosphate farnesyltransferase</fullName>
    </submittedName>
</protein>
<accession>A0A2T0X2A8</accession>
<dbReference type="InterPro" id="IPR008949">
    <property type="entry name" value="Isoprenoid_synthase_dom_sf"/>
</dbReference>
<dbReference type="InterPro" id="IPR002060">
    <property type="entry name" value="Squ/phyt_synthse"/>
</dbReference>
<name>A0A2T0X2A8_9RHOB</name>
<dbReference type="AlphaFoldDB" id="A0A2T0X2A8"/>
<dbReference type="Gene3D" id="1.10.600.10">
    <property type="entry name" value="Farnesyl Diphosphate Synthase"/>
    <property type="match status" value="1"/>
</dbReference>
<dbReference type="SFLD" id="SFLDS00005">
    <property type="entry name" value="Isoprenoid_Synthase_Type_I"/>
    <property type="match status" value="1"/>
</dbReference>
<reference evidence="1 2" key="1">
    <citation type="submission" date="2018-03" db="EMBL/GenBank/DDBJ databases">
        <title>Genomic Encyclopedia of Archaeal and Bacterial Type Strains, Phase II (KMG-II): from individual species to whole genera.</title>
        <authorList>
            <person name="Goeker M."/>
        </authorList>
    </citation>
    <scope>NUCLEOTIDE SEQUENCE [LARGE SCALE GENOMIC DNA]</scope>
    <source>
        <strain evidence="1 2">DSM 29318</strain>
    </source>
</reference>
<dbReference type="SUPFAM" id="SSF48576">
    <property type="entry name" value="Terpenoid synthases"/>
    <property type="match status" value="1"/>
</dbReference>
<evidence type="ECO:0000313" key="1">
    <source>
        <dbReference type="EMBL" id="PRY93089.1"/>
    </source>
</evidence>
<dbReference type="Proteomes" id="UP000238801">
    <property type="component" value="Unassembled WGS sequence"/>
</dbReference>
<evidence type="ECO:0000313" key="2">
    <source>
        <dbReference type="Proteomes" id="UP000238801"/>
    </source>
</evidence>
<dbReference type="OrthoDB" id="9807580at2"/>
<keyword evidence="2" id="KW-1185">Reference proteome</keyword>
<proteinExistence type="predicted"/>
<keyword evidence="1" id="KW-0808">Transferase</keyword>
<dbReference type="GO" id="GO:0004311">
    <property type="term" value="F:geranylgeranyl diphosphate synthase activity"/>
    <property type="evidence" value="ECO:0007669"/>
    <property type="project" value="InterPro"/>
</dbReference>
<dbReference type="SFLD" id="SFLDG01212">
    <property type="entry name" value="Phytoene_synthase_like"/>
    <property type="match status" value="1"/>
</dbReference>
<dbReference type="RefSeq" id="WP_106160716.1">
    <property type="nucleotide sequence ID" value="NZ_PVTT01000002.1"/>
</dbReference>